<dbReference type="PANTHER" id="PTHR24249">
    <property type="entry name" value="HISTAMINE RECEPTOR-RELATED G-PROTEIN COUPLED RECEPTOR"/>
    <property type="match status" value="1"/>
</dbReference>
<keyword evidence="9" id="KW-0325">Glycoprotein</keyword>
<organism evidence="14 15">
    <name type="scientific">Chauna torquata</name>
    <name type="common">Southern screamer</name>
    <dbReference type="NCBI Taxonomy" id="30388"/>
    <lineage>
        <taxon>Eukaryota</taxon>
        <taxon>Metazoa</taxon>
        <taxon>Chordata</taxon>
        <taxon>Craniata</taxon>
        <taxon>Vertebrata</taxon>
        <taxon>Euteleostomi</taxon>
        <taxon>Archelosauria</taxon>
        <taxon>Archosauria</taxon>
        <taxon>Dinosauria</taxon>
        <taxon>Saurischia</taxon>
        <taxon>Theropoda</taxon>
        <taxon>Coelurosauria</taxon>
        <taxon>Aves</taxon>
        <taxon>Neognathae</taxon>
        <taxon>Galloanserae</taxon>
        <taxon>Anseriformes</taxon>
        <taxon>Anhimidae</taxon>
        <taxon>Chauna</taxon>
    </lineage>
</organism>
<protein>
    <submittedName>
        <fullName evidence="14">TAAR2 protein</fullName>
    </submittedName>
</protein>
<feature type="transmembrane region" description="Helical" evidence="12">
    <location>
        <begin position="151"/>
        <end position="176"/>
    </location>
</feature>
<comment type="subcellular location">
    <subcellularLocation>
        <location evidence="1">Cell membrane</location>
        <topology evidence="1">Multi-pass membrane protein</topology>
    </subcellularLocation>
</comment>
<feature type="domain" description="G-protein coupled receptors family 1 profile" evidence="13">
    <location>
        <begin position="48"/>
        <end position="309"/>
    </location>
</feature>
<evidence type="ECO:0000256" key="12">
    <source>
        <dbReference type="SAM" id="Phobius"/>
    </source>
</evidence>
<dbReference type="InterPro" id="IPR050569">
    <property type="entry name" value="TAAR"/>
</dbReference>
<keyword evidence="6 12" id="KW-0472">Membrane</keyword>
<keyword evidence="10 11" id="KW-0807">Transducer</keyword>
<feature type="non-terminal residue" evidence="14">
    <location>
        <position position="1"/>
    </location>
</feature>
<keyword evidence="2" id="KW-1003">Cell membrane</keyword>
<dbReference type="SMART" id="SM01381">
    <property type="entry name" value="7TM_GPCR_Srsx"/>
    <property type="match status" value="1"/>
</dbReference>
<feature type="non-terminal residue" evidence="14">
    <location>
        <position position="342"/>
    </location>
</feature>
<dbReference type="CDD" id="cd15312">
    <property type="entry name" value="7tmA_TAAR2_3_4"/>
    <property type="match status" value="1"/>
</dbReference>
<comment type="similarity">
    <text evidence="11">Belongs to the G-protein coupled receptor 1 family.</text>
</comment>
<dbReference type="AlphaFoldDB" id="A0A7L0JX83"/>
<dbReference type="InterPro" id="IPR009132">
    <property type="entry name" value="TAAR_fam"/>
</dbReference>
<reference evidence="14 15" key="1">
    <citation type="submission" date="2019-09" db="EMBL/GenBank/DDBJ databases">
        <title>Bird 10,000 Genomes (B10K) Project - Family phase.</title>
        <authorList>
            <person name="Zhang G."/>
        </authorList>
    </citation>
    <scope>NUCLEOTIDE SEQUENCE [LARGE SCALE GENOMIC DNA]</scope>
    <source>
        <strain evidence="14">B10K-DU-011-36</strain>
        <tissue evidence="14">Muscle</tissue>
    </source>
</reference>
<evidence type="ECO:0000256" key="11">
    <source>
        <dbReference type="RuleBase" id="RU000688"/>
    </source>
</evidence>
<comment type="caution">
    <text evidence="14">The sequence shown here is derived from an EMBL/GenBank/DDBJ whole genome shotgun (WGS) entry which is preliminary data.</text>
</comment>
<dbReference type="SUPFAM" id="SSF81321">
    <property type="entry name" value="Family A G protein-coupled receptor-like"/>
    <property type="match status" value="1"/>
</dbReference>
<evidence type="ECO:0000256" key="4">
    <source>
        <dbReference type="ARBA" id="ARBA00022989"/>
    </source>
</evidence>
<dbReference type="PRINTS" id="PR00237">
    <property type="entry name" value="GPCRRHODOPSN"/>
</dbReference>
<feature type="transmembrane region" description="Helical" evidence="12">
    <location>
        <begin position="33"/>
        <end position="56"/>
    </location>
</feature>
<dbReference type="PANTHER" id="PTHR24249:SF413">
    <property type="entry name" value="TRACE AMINE-ASSOCIATED RECEPTOR 2"/>
    <property type="match status" value="1"/>
</dbReference>
<proteinExistence type="inferred from homology"/>
<dbReference type="PRINTS" id="PR01830">
    <property type="entry name" value="TRACEAMINER"/>
</dbReference>
<keyword evidence="5 11" id="KW-0297">G-protein coupled receptor</keyword>
<feature type="transmembrane region" description="Helical" evidence="12">
    <location>
        <begin position="298"/>
        <end position="316"/>
    </location>
</feature>
<dbReference type="Pfam" id="PF00001">
    <property type="entry name" value="7tm_1"/>
    <property type="match status" value="1"/>
</dbReference>
<evidence type="ECO:0000256" key="1">
    <source>
        <dbReference type="ARBA" id="ARBA00004651"/>
    </source>
</evidence>
<keyword evidence="8 11" id="KW-0675">Receptor</keyword>
<evidence type="ECO:0000256" key="7">
    <source>
        <dbReference type="ARBA" id="ARBA00023157"/>
    </source>
</evidence>
<keyword evidence="7" id="KW-1015">Disulfide bond</keyword>
<dbReference type="FunFam" id="1.20.1070.10:FF:000030">
    <property type="entry name" value="trace amine-associated receptor 1"/>
    <property type="match status" value="1"/>
</dbReference>
<gene>
    <name evidence="14" type="primary">Taar2</name>
    <name evidence="14" type="ORF">CHATOR_R05913</name>
</gene>
<evidence type="ECO:0000313" key="14">
    <source>
        <dbReference type="EMBL" id="NXK49251.1"/>
    </source>
</evidence>
<dbReference type="EMBL" id="VXAL01008351">
    <property type="protein sequence ID" value="NXK49251.1"/>
    <property type="molecule type" value="Genomic_DNA"/>
</dbReference>
<dbReference type="InterPro" id="IPR000276">
    <property type="entry name" value="GPCR_Rhodpsn"/>
</dbReference>
<keyword evidence="4 12" id="KW-1133">Transmembrane helix</keyword>
<dbReference type="InterPro" id="IPR017452">
    <property type="entry name" value="GPCR_Rhodpsn_7TM"/>
</dbReference>
<name>A0A7L0JX83_CHATO</name>
<evidence type="ECO:0000256" key="9">
    <source>
        <dbReference type="ARBA" id="ARBA00023180"/>
    </source>
</evidence>
<evidence type="ECO:0000256" key="6">
    <source>
        <dbReference type="ARBA" id="ARBA00023136"/>
    </source>
</evidence>
<dbReference type="PROSITE" id="PS00237">
    <property type="entry name" value="G_PROTEIN_RECEP_F1_1"/>
    <property type="match status" value="1"/>
</dbReference>
<evidence type="ECO:0000256" key="3">
    <source>
        <dbReference type="ARBA" id="ARBA00022692"/>
    </source>
</evidence>
<evidence type="ECO:0000256" key="5">
    <source>
        <dbReference type="ARBA" id="ARBA00023040"/>
    </source>
</evidence>
<feature type="transmembrane region" description="Helical" evidence="12">
    <location>
        <begin position="258"/>
        <end position="278"/>
    </location>
</feature>
<dbReference type="Proteomes" id="UP000537522">
    <property type="component" value="Unassembled WGS sequence"/>
</dbReference>
<dbReference type="Gene3D" id="1.20.1070.10">
    <property type="entry name" value="Rhodopsin 7-helix transmembrane proteins"/>
    <property type="match status" value="1"/>
</dbReference>
<keyword evidence="3 11" id="KW-0812">Transmembrane</keyword>
<evidence type="ECO:0000256" key="2">
    <source>
        <dbReference type="ARBA" id="ARBA00022475"/>
    </source>
</evidence>
<evidence type="ECO:0000313" key="15">
    <source>
        <dbReference type="Proteomes" id="UP000537522"/>
    </source>
</evidence>
<keyword evidence="15" id="KW-1185">Reference proteome</keyword>
<feature type="transmembrane region" description="Helical" evidence="12">
    <location>
        <begin position="196"/>
        <end position="218"/>
    </location>
</feature>
<feature type="transmembrane region" description="Helical" evidence="12">
    <location>
        <begin position="68"/>
        <end position="88"/>
    </location>
</feature>
<feature type="transmembrane region" description="Helical" evidence="12">
    <location>
        <begin position="108"/>
        <end position="131"/>
    </location>
</feature>
<evidence type="ECO:0000256" key="8">
    <source>
        <dbReference type="ARBA" id="ARBA00023170"/>
    </source>
</evidence>
<sequence>MFSANTSRDLTDCSKFGNRYCSDSSRSPGARGFLYLFMTTAFLLTISGNLAIIFSISYFRRLHSPTNFLILSMAATDFLLGFAIMPYSMVRSVENCWYLGMKFCKVHYSFDLMLCLVSIFHLCSIAVDRFYAICHPLHYASTMTMAATKKIIAVCWSVPAAFAFGVVFSEAYASGIEGYESLVKCSSLCPVVFNKVWGTVLFTVGLFAPACIMIGIYVKIFVVSQKHIFELNQAHKHTKSDVENELSKSKDRKAAKTLSVVMLGFLICWFPCFFAVLIDPFLNFSTPLPLFDALTWLGYLNSFCNPLIYGFFYPWFRKAFKLIVTGKIFNSHFRTTKLVSED</sequence>
<accession>A0A7L0JX83</accession>
<evidence type="ECO:0000256" key="10">
    <source>
        <dbReference type="ARBA" id="ARBA00023224"/>
    </source>
</evidence>
<dbReference type="GO" id="GO:0001594">
    <property type="term" value="F:trace-amine receptor activity"/>
    <property type="evidence" value="ECO:0007669"/>
    <property type="project" value="InterPro"/>
</dbReference>
<dbReference type="PROSITE" id="PS50262">
    <property type="entry name" value="G_PROTEIN_RECEP_F1_2"/>
    <property type="match status" value="1"/>
</dbReference>
<dbReference type="GO" id="GO:0005886">
    <property type="term" value="C:plasma membrane"/>
    <property type="evidence" value="ECO:0007669"/>
    <property type="project" value="UniProtKB-SubCell"/>
</dbReference>
<evidence type="ECO:0000259" key="13">
    <source>
        <dbReference type="PROSITE" id="PS50262"/>
    </source>
</evidence>